<keyword evidence="6" id="KW-1185">Reference proteome</keyword>
<dbReference type="GeneID" id="20675902"/>
<evidence type="ECO:0000313" key="5">
    <source>
        <dbReference type="EMBL" id="ETW80846.1"/>
    </source>
</evidence>
<name>W4K728_HETIT</name>
<dbReference type="InterPro" id="IPR038389">
    <property type="entry name" value="PSMG2_sf"/>
</dbReference>
<sequence length="259" mass="28013">MAFYFPKSSEFTLPGKYIVVPIVSTANVSQLAADLLIASLSLRCVGVFNPQDLVPVIGAREDGEAGVTLPLELYGREGVNVVVVQQRSPVLKSRKQEFIDALLGFIRESQFAAMLFISGVDLSNRTDAQMLTPTYLIHPLNSPAWSSAPLSSLLTLPIPTYSSPVSQYPDALKPESPIPFIPGGGLTRRIITSLPSNWSVPVASLLQFVLEGDNTVDASLLAAVVAKVLSIDSLIKEWKQPSSWQQGLFGTPQEQTLYG</sequence>
<protein>
    <recommendedName>
        <fullName evidence="1 4">Proteasome assembly chaperone 2</fullName>
    </recommendedName>
</protein>
<accession>W4K728</accession>
<dbReference type="EMBL" id="KI925459">
    <property type="protein sequence ID" value="ETW80846.1"/>
    <property type="molecule type" value="Genomic_DNA"/>
</dbReference>
<dbReference type="Proteomes" id="UP000030671">
    <property type="component" value="Unassembled WGS sequence"/>
</dbReference>
<gene>
    <name evidence="5" type="ORF">HETIRDRAFT_44898</name>
</gene>
<dbReference type="eggNOG" id="KOG3112">
    <property type="taxonomic scope" value="Eukaryota"/>
</dbReference>
<dbReference type="PANTHER" id="PTHR12970:SF1">
    <property type="entry name" value="PROTEASOME ASSEMBLY CHAPERONE 2"/>
    <property type="match status" value="1"/>
</dbReference>
<dbReference type="InterPro" id="IPR016562">
    <property type="entry name" value="Proteasome_assmbl_chp_2_euk"/>
</dbReference>
<keyword evidence="2 4" id="KW-0143">Chaperone</keyword>
<evidence type="ECO:0000313" key="6">
    <source>
        <dbReference type="Proteomes" id="UP000030671"/>
    </source>
</evidence>
<comment type="function">
    <text evidence="4">Involved in 20S proteasome assembly.</text>
</comment>
<dbReference type="Gene3D" id="3.40.50.10900">
    <property type="entry name" value="PAC-like subunit"/>
    <property type="match status" value="2"/>
</dbReference>
<dbReference type="HOGENOM" id="CLU_062640_2_2_1"/>
<proteinExistence type="inferred from homology"/>
<evidence type="ECO:0000256" key="3">
    <source>
        <dbReference type="ARBA" id="ARBA00025745"/>
    </source>
</evidence>
<dbReference type="Pfam" id="PF09754">
    <property type="entry name" value="PAC2"/>
    <property type="match status" value="1"/>
</dbReference>
<organism evidence="5 6">
    <name type="scientific">Heterobasidion irregulare (strain TC 32-1)</name>
    <dbReference type="NCBI Taxonomy" id="747525"/>
    <lineage>
        <taxon>Eukaryota</taxon>
        <taxon>Fungi</taxon>
        <taxon>Dikarya</taxon>
        <taxon>Basidiomycota</taxon>
        <taxon>Agaricomycotina</taxon>
        <taxon>Agaricomycetes</taxon>
        <taxon>Russulales</taxon>
        <taxon>Bondarzewiaceae</taxon>
        <taxon>Heterobasidion</taxon>
        <taxon>Heterobasidion annosum species complex</taxon>
    </lineage>
</organism>
<comment type="subunit">
    <text evidence="4">Component of the 20S proteasome chaperone.</text>
</comment>
<evidence type="ECO:0000256" key="4">
    <source>
        <dbReference type="PIRNR" id="PIRNR010044"/>
    </source>
</evidence>
<dbReference type="AlphaFoldDB" id="W4K728"/>
<evidence type="ECO:0000256" key="1">
    <source>
        <dbReference type="ARBA" id="ARBA00019186"/>
    </source>
</evidence>
<dbReference type="OrthoDB" id="10260712at2759"/>
<dbReference type="PIRSF" id="PIRSF010044">
    <property type="entry name" value="UCP010044"/>
    <property type="match status" value="1"/>
</dbReference>
<dbReference type="STRING" id="747525.W4K728"/>
<comment type="similarity">
    <text evidence="3 4">Belongs to the PSMG2 family.</text>
</comment>
<reference evidence="5 6" key="1">
    <citation type="journal article" date="2012" name="New Phytol.">
        <title>Insight into trade-off between wood decay and parasitism from the genome of a fungal forest pathogen.</title>
        <authorList>
            <person name="Olson A."/>
            <person name="Aerts A."/>
            <person name="Asiegbu F."/>
            <person name="Belbahri L."/>
            <person name="Bouzid O."/>
            <person name="Broberg A."/>
            <person name="Canback B."/>
            <person name="Coutinho P.M."/>
            <person name="Cullen D."/>
            <person name="Dalman K."/>
            <person name="Deflorio G."/>
            <person name="van Diepen L.T."/>
            <person name="Dunand C."/>
            <person name="Duplessis S."/>
            <person name="Durling M."/>
            <person name="Gonthier P."/>
            <person name="Grimwood J."/>
            <person name="Fossdal C.G."/>
            <person name="Hansson D."/>
            <person name="Henrissat B."/>
            <person name="Hietala A."/>
            <person name="Himmelstrand K."/>
            <person name="Hoffmeister D."/>
            <person name="Hogberg N."/>
            <person name="James T.Y."/>
            <person name="Karlsson M."/>
            <person name="Kohler A."/>
            <person name="Kues U."/>
            <person name="Lee Y.H."/>
            <person name="Lin Y.C."/>
            <person name="Lind M."/>
            <person name="Lindquist E."/>
            <person name="Lombard V."/>
            <person name="Lucas S."/>
            <person name="Lunden K."/>
            <person name="Morin E."/>
            <person name="Murat C."/>
            <person name="Park J."/>
            <person name="Raffaello T."/>
            <person name="Rouze P."/>
            <person name="Salamov A."/>
            <person name="Schmutz J."/>
            <person name="Solheim H."/>
            <person name="Stahlberg J."/>
            <person name="Velez H."/>
            <person name="de Vries R.P."/>
            <person name="Wiebenga A."/>
            <person name="Woodward S."/>
            <person name="Yakovlev I."/>
            <person name="Garbelotto M."/>
            <person name="Martin F."/>
            <person name="Grigoriev I.V."/>
            <person name="Stenlid J."/>
        </authorList>
    </citation>
    <scope>NUCLEOTIDE SEQUENCE [LARGE SCALE GENOMIC DNA]</scope>
    <source>
        <strain evidence="5 6">TC 32-1</strain>
    </source>
</reference>
<evidence type="ECO:0000256" key="2">
    <source>
        <dbReference type="ARBA" id="ARBA00023186"/>
    </source>
</evidence>
<dbReference type="InterPro" id="IPR019151">
    <property type="entry name" value="Proteasome_assmbl_chaperone_2"/>
</dbReference>
<dbReference type="SUPFAM" id="SSF159659">
    <property type="entry name" value="Cgl1923-like"/>
    <property type="match status" value="1"/>
</dbReference>
<dbReference type="GO" id="GO:0005634">
    <property type="term" value="C:nucleus"/>
    <property type="evidence" value="ECO:0007669"/>
    <property type="project" value="TreeGrafter"/>
</dbReference>
<dbReference type="GO" id="GO:0043248">
    <property type="term" value="P:proteasome assembly"/>
    <property type="evidence" value="ECO:0007669"/>
    <property type="project" value="TreeGrafter"/>
</dbReference>
<dbReference type="PANTHER" id="PTHR12970">
    <property type="entry name" value="PROTEASOME ASSEMBLY CHAPERONE 2"/>
    <property type="match status" value="1"/>
</dbReference>
<dbReference type="InParanoid" id="W4K728"/>
<dbReference type="RefSeq" id="XP_009546910.1">
    <property type="nucleotide sequence ID" value="XM_009548615.1"/>
</dbReference>
<dbReference type="KEGG" id="hir:HETIRDRAFT_44898"/>
<dbReference type="GO" id="GO:0005829">
    <property type="term" value="C:cytosol"/>
    <property type="evidence" value="ECO:0007669"/>
    <property type="project" value="TreeGrafter"/>
</dbReference>